<dbReference type="AlphaFoldDB" id="A0A2K2DAK1"/>
<dbReference type="EMBL" id="CM000881">
    <property type="protein sequence ID" value="PNT71306.1"/>
    <property type="molecule type" value="Genomic_DNA"/>
</dbReference>
<name>A0A2K2DAK1_BRADI</name>
<dbReference type="EnsemblPlants" id="PNT71306">
    <property type="protein sequence ID" value="PNT71306"/>
    <property type="gene ID" value="BRADI_2g26122v3"/>
</dbReference>
<evidence type="ECO:0000313" key="2">
    <source>
        <dbReference type="EMBL" id="PNT71306.1"/>
    </source>
</evidence>
<feature type="transmembrane region" description="Helical" evidence="1">
    <location>
        <begin position="59"/>
        <end position="83"/>
    </location>
</feature>
<reference evidence="3" key="3">
    <citation type="submission" date="2018-08" db="UniProtKB">
        <authorList>
            <consortium name="EnsemblPlants"/>
        </authorList>
    </citation>
    <scope>IDENTIFICATION</scope>
    <source>
        <strain evidence="3">cv. Bd21</strain>
    </source>
</reference>
<dbReference type="Gramene" id="PNT71306">
    <property type="protein sequence ID" value="PNT71306"/>
    <property type="gene ID" value="BRADI_2g26122v3"/>
</dbReference>
<feature type="transmembrane region" description="Helical" evidence="1">
    <location>
        <begin position="89"/>
        <end position="106"/>
    </location>
</feature>
<protein>
    <submittedName>
        <fullName evidence="2 3">Uncharacterized protein</fullName>
    </submittedName>
</protein>
<proteinExistence type="predicted"/>
<accession>A0A2K2DAK1</accession>
<gene>
    <name evidence="2" type="ORF">BRADI_2g26122v3</name>
</gene>
<dbReference type="InParanoid" id="A0A2K2DAK1"/>
<evidence type="ECO:0000313" key="3">
    <source>
        <dbReference type="EnsemblPlants" id="PNT71306"/>
    </source>
</evidence>
<sequence>MYVLYYLLKLYGHSLHNMITCAECVHEGACSHACELFTYLLDKIFHELRARTTISIANVAFTVVLTFRCIVVFLFLLLFLWGLPIYHSWHLSLAATHIQLVGSLYYKLYQKTTRPICVIKDNRRYVFLLITSENINC</sequence>
<reference evidence="2" key="2">
    <citation type="submission" date="2017-06" db="EMBL/GenBank/DDBJ databases">
        <title>WGS assembly of Brachypodium distachyon.</title>
        <authorList>
            <consortium name="The International Brachypodium Initiative"/>
            <person name="Lucas S."/>
            <person name="Harmon-Smith M."/>
            <person name="Lail K."/>
            <person name="Tice H."/>
            <person name="Grimwood J."/>
            <person name="Bruce D."/>
            <person name="Barry K."/>
            <person name="Shu S."/>
            <person name="Lindquist E."/>
            <person name="Wang M."/>
            <person name="Pitluck S."/>
            <person name="Vogel J.P."/>
            <person name="Garvin D.F."/>
            <person name="Mockler T.C."/>
            <person name="Schmutz J."/>
            <person name="Rokhsar D."/>
            <person name="Bevan M.W."/>
        </authorList>
    </citation>
    <scope>NUCLEOTIDE SEQUENCE</scope>
    <source>
        <strain evidence="2">Bd21</strain>
    </source>
</reference>
<keyword evidence="4" id="KW-1185">Reference proteome</keyword>
<keyword evidence="1" id="KW-1133">Transmembrane helix</keyword>
<dbReference type="Proteomes" id="UP000008810">
    <property type="component" value="Chromosome 2"/>
</dbReference>
<keyword evidence="1" id="KW-0812">Transmembrane</keyword>
<reference evidence="2 3" key="1">
    <citation type="journal article" date="2010" name="Nature">
        <title>Genome sequencing and analysis of the model grass Brachypodium distachyon.</title>
        <authorList>
            <consortium name="International Brachypodium Initiative"/>
        </authorList>
    </citation>
    <scope>NUCLEOTIDE SEQUENCE [LARGE SCALE GENOMIC DNA]</scope>
    <source>
        <strain evidence="2 3">Bd21</strain>
    </source>
</reference>
<evidence type="ECO:0000256" key="1">
    <source>
        <dbReference type="SAM" id="Phobius"/>
    </source>
</evidence>
<keyword evidence="1" id="KW-0472">Membrane</keyword>
<organism evidence="2">
    <name type="scientific">Brachypodium distachyon</name>
    <name type="common">Purple false brome</name>
    <name type="synonym">Trachynia distachya</name>
    <dbReference type="NCBI Taxonomy" id="15368"/>
    <lineage>
        <taxon>Eukaryota</taxon>
        <taxon>Viridiplantae</taxon>
        <taxon>Streptophyta</taxon>
        <taxon>Embryophyta</taxon>
        <taxon>Tracheophyta</taxon>
        <taxon>Spermatophyta</taxon>
        <taxon>Magnoliopsida</taxon>
        <taxon>Liliopsida</taxon>
        <taxon>Poales</taxon>
        <taxon>Poaceae</taxon>
        <taxon>BOP clade</taxon>
        <taxon>Pooideae</taxon>
        <taxon>Stipodae</taxon>
        <taxon>Brachypodieae</taxon>
        <taxon>Brachypodium</taxon>
    </lineage>
</organism>
<evidence type="ECO:0000313" key="4">
    <source>
        <dbReference type="Proteomes" id="UP000008810"/>
    </source>
</evidence>